<dbReference type="Proteomes" id="UP000813461">
    <property type="component" value="Unassembled WGS sequence"/>
</dbReference>
<protein>
    <submittedName>
        <fullName evidence="2">Uncharacterized protein</fullName>
    </submittedName>
</protein>
<evidence type="ECO:0000313" key="3">
    <source>
        <dbReference type="Proteomes" id="UP000813461"/>
    </source>
</evidence>
<keyword evidence="3" id="KW-1185">Reference proteome</keyword>
<organism evidence="2 3">
    <name type="scientific">Paraphoma chrysanthemicola</name>
    <dbReference type="NCBI Taxonomy" id="798071"/>
    <lineage>
        <taxon>Eukaryota</taxon>
        <taxon>Fungi</taxon>
        <taxon>Dikarya</taxon>
        <taxon>Ascomycota</taxon>
        <taxon>Pezizomycotina</taxon>
        <taxon>Dothideomycetes</taxon>
        <taxon>Pleosporomycetidae</taxon>
        <taxon>Pleosporales</taxon>
        <taxon>Pleosporineae</taxon>
        <taxon>Phaeosphaeriaceae</taxon>
        <taxon>Paraphoma</taxon>
    </lineage>
</organism>
<evidence type="ECO:0000256" key="1">
    <source>
        <dbReference type="SAM" id="MobiDB-lite"/>
    </source>
</evidence>
<feature type="region of interest" description="Disordered" evidence="1">
    <location>
        <begin position="118"/>
        <end position="139"/>
    </location>
</feature>
<comment type="caution">
    <text evidence="2">The sequence shown here is derived from an EMBL/GenBank/DDBJ whole genome shotgun (WGS) entry which is preliminary data.</text>
</comment>
<evidence type="ECO:0000313" key="2">
    <source>
        <dbReference type="EMBL" id="KAH7086228.1"/>
    </source>
</evidence>
<dbReference type="AlphaFoldDB" id="A0A8K0VX34"/>
<feature type="compositionally biased region" description="Polar residues" evidence="1">
    <location>
        <begin position="756"/>
        <end position="765"/>
    </location>
</feature>
<name>A0A8K0VX34_9PLEO</name>
<reference evidence="2" key="1">
    <citation type="journal article" date="2021" name="Nat. Commun.">
        <title>Genetic determinants of endophytism in the Arabidopsis root mycobiome.</title>
        <authorList>
            <person name="Mesny F."/>
            <person name="Miyauchi S."/>
            <person name="Thiergart T."/>
            <person name="Pickel B."/>
            <person name="Atanasova L."/>
            <person name="Karlsson M."/>
            <person name="Huettel B."/>
            <person name="Barry K.W."/>
            <person name="Haridas S."/>
            <person name="Chen C."/>
            <person name="Bauer D."/>
            <person name="Andreopoulos W."/>
            <person name="Pangilinan J."/>
            <person name="LaButti K."/>
            <person name="Riley R."/>
            <person name="Lipzen A."/>
            <person name="Clum A."/>
            <person name="Drula E."/>
            <person name="Henrissat B."/>
            <person name="Kohler A."/>
            <person name="Grigoriev I.V."/>
            <person name="Martin F.M."/>
            <person name="Hacquard S."/>
        </authorList>
    </citation>
    <scope>NUCLEOTIDE SEQUENCE</scope>
    <source>
        <strain evidence="2">MPI-SDFR-AT-0120</strain>
    </source>
</reference>
<dbReference type="OrthoDB" id="4159781at2759"/>
<feature type="compositionally biased region" description="Low complexity" evidence="1">
    <location>
        <begin position="120"/>
        <end position="139"/>
    </location>
</feature>
<feature type="compositionally biased region" description="Low complexity" evidence="1">
    <location>
        <begin position="366"/>
        <end position="384"/>
    </location>
</feature>
<proteinExistence type="predicted"/>
<sequence>MLVQSNRHSLAKANCARDVASVPEPAAVTPQGTTLRPVLEPPSRARGIATNSLPIATADNNDTTIQDLQNSPLQPALNVPSYADGSIYGAQSLHVAGVTSAVTAAPHLQSVTLGSACHPQSANAETSTTTTQESTYDTAQPTHPLQATTALNSATTGSGSVTQNIQNTANLDAQNRVVALGKVNAKTIYSRDIPAEIQMQYLIIEAKLTKGLRRYLERKKKSKKGLTLTLMMLGHNSRNNEPHIVLTCEPKSEPFVRNYLHKDRVEPIWRGEGGKGFKLEIDTMTPQPATLEALQDKSCSFFIEYHHNGRVLVATIGGNVTLCYPNGSSQKYGLTVNHLFDLRRDDDSGDAASFCSNTTSEDSDGSCETNESIVSSSSTISSQDSDTEDRWDIWESVRVAPTSPQQSQGGVTATGDSRRIALGKLVPKTFVSHVARNRDWALIEYVEQPLSKFDVESKPQGHLEVATFDSLEGSMPVSVIYCETAHTGRLNAAPTSTVVPGGSRPVSVYTFSFDEAPVDTGSISGSWIVRGSEHHVQIYGQVVAKDAFGGLHVVPIVDILRDIKRVFRVDMVYLHGHNTVPEEIEGVPVPSSSPRFISSNSKHEDTSCSDNMQMHASEQSHSIRSAVELHTTPGSSQGNPIRAANSQQEQIVDISTLGLGNTLGGVPQAADPPFNSFAKQQELQKGRKRKVLGSGLATVRKKAVDAWLEGYGKPAKRPKTPTGRSRFHRVDSESRASTRSSLSVGSQDAVTDAPTMPTSLSSGTGSIAPMMNEPLDRSPIMPRSHDLEPGTVEETVSTPHQTQEIIVPDTPLFLKLRPGIPTPYDAYIPAPFVSIGTSLDPFKTMFHSSHPGLSIEQLKFHFNRYFGTQGLMKYWIPTALSYPYTFLGTLCLATAFHDVIHDQPLESVQTIALRQEVIHLVGRNMLDPKASVSDHNIMAIIQLIISEVIGREESGLKWHEDGIQKMILQRGGLDKLGLSGRLASTISWVSLANSVLHEQQPRSMYAEYCASNSTRAYQPTATLPESPICCVRAEWVTIPRSKSCTPEARALLRDVKTIIDLFLDEPILSQDNSQAIIGLYDKIINLAEYPPISEIRKTRVLTEHDYKYEAIRITSVLQAVAIIQRVPLSGALSRVANTQKQAMFDDSLSADISSATGPSISSTNSAYSDHFYFPPPAPVLNGSTALLSHLKATIEESNISSCWSDIAGVLLWVCMVAGAASRQSESKICKKYFSALTMRLGVILCFEHAEAINKTMVKMSEVIEALSGEKKIA</sequence>
<dbReference type="PANTHER" id="PTHR37540:SF5">
    <property type="entry name" value="TRANSCRIPTION FACTOR DOMAIN-CONTAINING PROTEIN"/>
    <property type="match status" value="1"/>
</dbReference>
<feature type="region of interest" description="Disordered" evidence="1">
    <location>
        <begin position="356"/>
        <end position="387"/>
    </location>
</feature>
<dbReference type="PANTHER" id="PTHR37540">
    <property type="entry name" value="TRANSCRIPTION FACTOR (ACR-2), PUTATIVE-RELATED-RELATED"/>
    <property type="match status" value="1"/>
</dbReference>
<feature type="region of interest" description="Disordered" evidence="1">
    <location>
        <begin position="712"/>
        <end position="767"/>
    </location>
</feature>
<feature type="compositionally biased region" description="Low complexity" evidence="1">
    <location>
        <begin position="588"/>
        <end position="600"/>
    </location>
</feature>
<accession>A0A8K0VX34</accession>
<feature type="region of interest" description="Disordered" evidence="1">
    <location>
        <begin position="584"/>
        <end position="609"/>
    </location>
</feature>
<feature type="compositionally biased region" description="Low complexity" evidence="1">
    <location>
        <begin position="737"/>
        <end position="746"/>
    </location>
</feature>
<gene>
    <name evidence="2" type="ORF">FB567DRAFT_471660</name>
</gene>
<dbReference type="EMBL" id="JAGMVJ010000011">
    <property type="protein sequence ID" value="KAH7086228.1"/>
    <property type="molecule type" value="Genomic_DNA"/>
</dbReference>